<feature type="domain" description="Ig-like" evidence="10">
    <location>
        <begin position="155"/>
        <end position="241"/>
    </location>
</feature>
<name>A0A8C2TYM3_COTJA</name>
<proteinExistence type="predicted"/>
<dbReference type="InterPro" id="IPR011162">
    <property type="entry name" value="MHC_I/II-like_Ag-recog"/>
</dbReference>
<evidence type="ECO:0000256" key="7">
    <source>
        <dbReference type="ARBA" id="ARBA00023180"/>
    </source>
</evidence>
<dbReference type="InterPro" id="IPR050160">
    <property type="entry name" value="MHC/Immunoglobulin"/>
</dbReference>
<dbReference type="Gene3D" id="2.60.40.10">
    <property type="entry name" value="Immunoglobulins"/>
    <property type="match status" value="2"/>
</dbReference>
<dbReference type="GO" id="GO:0002250">
    <property type="term" value="P:adaptive immune response"/>
    <property type="evidence" value="ECO:0007669"/>
    <property type="project" value="UniProtKB-KW"/>
</dbReference>
<feature type="transmembrane region" description="Helical" evidence="9">
    <location>
        <begin position="41"/>
        <end position="63"/>
    </location>
</feature>
<evidence type="ECO:0000256" key="2">
    <source>
        <dbReference type="ARBA" id="ARBA00022692"/>
    </source>
</evidence>
<evidence type="ECO:0000259" key="10">
    <source>
        <dbReference type="PROSITE" id="PS50835"/>
    </source>
</evidence>
<dbReference type="AlphaFoldDB" id="A0A8C2TYM3"/>
<dbReference type="Ensembl" id="ENSCJPT00005026846.1">
    <property type="protein sequence ID" value="ENSCJPP00005019374.1"/>
    <property type="gene ID" value="ENSCJPG00005015707.1"/>
</dbReference>
<dbReference type="GO" id="GO:0002504">
    <property type="term" value="P:antigen processing and presentation of peptide or polysaccharide antigen via MHC class II"/>
    <property type="evidence" value="ECO:0007669"/>
    <property type="project" value="UniProtKB-KW"/>
</dbReference>
<dbReference type="Proteomes" id="UP000694412">
    <property type="component" value="Chromosome 16"/>
</dbReference>
<dbReference type="GeneTree" id="ENSGT00940000160381"/>
<evidence type="ECO:0000256" key="9">
    <source>
        <dbReference type="SAM" id="Phobius"/>
    </source>
</evidence>
<keyword evidence="2 9" id="KW-0812">Transmembrane</keyword>
<keyword evidence="12" id="KW-1185">Reference proteome</keyword>
<protein>
    <submittedName>
        <fullName evidence="11">HLA class II histocompatibility antigen, DM beta chain-like</fullName>
    </submittedName>
</protein>
<comment type="subcellular location">
    <subcellularLocation>
        <location evidence="1">Membrane</location>
        <topology evidence="1">Single-pass type I membrane protein</topology>
    </subcellularLocation>
</comment>
<dbReference type="Pfam" id="PF00969">
    <property type="entry name" value="MHC_II_beta"/>
    <property type="match status" value="1"/>
</dbReference>
<feature type="transmembrane region" description="Helical" evidence="9">
    <location>
        <begin position="481"/>
        <end position="504"/>
    </location>
</feature>
<evidence type="ECO:0000256" key="4">
    <source>
        <dbReference type="ARBA" id="ARBA00022989"/>
    </source>
</evidence>
<keyword evidence="6 9" id="KW-0472">Membrane</keyword>
<dbReference type="InterPro" id="IPR003597">
    <property type="entry name" value="Ig_C1-set"/>
</dbReference>
<dbReference type="InterPro" id="IPR003006">
    <property type="entry name" value="Ig/MHC_CS"/>
</dbReference>
<dbReference type="SMART" id="SM00407">
    <property type="entry name" value="IGc1"/>
    <property type="match status" value="2"/>
</dbReference>
<evidence type="ECO:0000256" key="1">
    <source>
        <dbReference type="ARBA" id="ARBA00004479"/>
    </source>
</evidence>
<sequence>MTAILRWQSLIPLYLPWGDVGGGGRDGTKRMKAATLPMGPTGFGVLGAMALVLNCGAAGAFVLHMASSCPLLANGSLGGYEFTVAFNKNPLLCYDPDVQRFIACDWGLLHEFAIFLAATINDYTTLVQRAEARRQACTELATQFWTHTALRKTPPQVRIVPVPISNNPDTVQLICHVWGFYPPSVTIQWLHNGLVVASGDTKLLPSGDWTYRTQMSLRASTAAGSTYTCSVWHPSLEQPMQEDWSPNLSLRTMAMVAVAAMALTLGLVVLSAGIFSFCQRPRGAFVMHVASSCPLAANGSLLDFELTVAFNKNPLVCYDPDVQRFNACDWKLLQGAAEQIAIALNNDSTWVKRAEARRQACSKLAAQFWAQTALRRTQPQVRIIPSQTGNPSTPIRLTCHVWGFYPPEVTIVWFHNGDMVGPGDHSPVSSIPNGNWTYQTQVTLSVAPKVGDIYTCSVQHDSLEEPLLEDWRPGLTLEVTLMVAVATVVMLLGLSLLLVGVHYWRAQPPAPGYTPLPGHNYPSGSI</sequence>
<dbReference type="PROSITE" id="PS00290">
    <property type="entry name" value="IG_MHC"/>
    <property type="match status" value="2"/>
</dbReference>
<evidence type="ECO:0000313" key="11">
    <source>
        <dbReference type="Ensembl" id="ENSCJPP00005019374.1"/>
    </source>
</evidence>
<keyword evidence="4 9" id="KW-1133">Transmembrane helix</keyword>
<dbReference type="SUPFAM" id="SSF48726">
    <property type="entry name" value="Immunoglobulin"/>
    <property type="match status" value="2"/>
</dbReference>
<dbReference type="Pfam" id="PF07654">
    <property type="entry name" value="C1-set"/>
    <property type="match status" value="2"/>
</dbReference>
<dbReference type="InterPro" id="IPR000353">
    <property type="entry name" value="MHC_II_b_N"/>
</dbReference>
<reference evidence="11" key="1">
    <citation type="submission" date="2015-11" db="EMBL/GenBank/DDBJ databases">
        <authorList>
            <consortium name="International Coturnix japonica Genome Analysis Consortium"/>
            <person name="Warren W."/>
            <person name="Burt D.W."/>
            <person name="Antin P.B."/>
            <person name="Lanford R."/>
            <person name="Gros J."/>
            <person name="Wilson R.K."/>
        </authorList>
    </citation>
    <scope>NUCLEOTIDE SEQUENCE [LARGE SCALE GENOMIC DNA]</scope>
</reference>
<reference evidence="11" key="2">
    <citation type="submission" date="2025-08" db="UniProtKB">
        <authorList>
            <consortium name="Ensembl"/>
        </authorList>
    </citation>
    <scope>IDENTIFICATION</scope>
</reference>
<keyword evidence="3" id="KW-0391">Immunity</keyword>
<feature type="transmembrane region" description="Helical" evidence="9">
    <location>
        <begin position="253"/>
        <end position="278"/>
    </location>
</feature>
<dbReference type="InterPro" id="IPR014745">
    <property type="entry name" value="MHC_II_a/b_N"/>
</dbReference>
<gene>
    <name evidence="11" type="primary">LOC107321549</name>
</gene>
<evidence type="ECO:0000256" key="6">
    <source>
        <dbReference type="ARBA" id="ARBA00023136"/>
    </source>
</evidence>
<dbReference type="InterPro" id="IPR007110">
    <property type="entry name" value="Ig-like_dom"/>
</dbReference>
<dbReference type="PANTHER" id="PTHR19944">
    <property type="entry name" value="MHC CLASS II-RELATED"/>
    <property type="match status" value="1"/>
</dbReference>
<keyword evidence="7" id="KW-0325">Glycoprotein</keyword>
<reference evidence="11" key="3">
    <citation type="submission" date="2025-09" db="UniProtKB">
        <authorList>
            <consortium name="Ensembl"/>
        </authorList>
    </citation>
    <scope>IDENTIFICATION</scope>
</reference>
<feature type="domain" description="Ig-like" evidence="10">
    <location>
        <begin position="379"/>
        <end position="469"/>
    </location>
</feature>
<keyword evidence="8" id="KW-0491">MHC II</keyword>
<dbReference type="PANTHER" id="PTHR19944:SF65">
    <property type="entry name" value="HLA CLASS II HISTOCOMPATIBILITY ANTIGEN, DM BETA CHAIN"/>
    <property type="match status" value="1"/>
</dbReference>
<dbReference type="CDD" id="cd21002">
    <property type="entry name" value="IgC1_MHC_II_beta_HLA-DM"/>
    <property type="match status" value="2"/>
</dbReference>
<dbReference type="InterPro" id="IPR036179">
    <property type="entry name" value="Ig-like_dom_sf"/>
</dbReference>
<dbReference type="GO" id="GO:0042613">
    <property type="term" value="C:MHC class II protein complex"/>
    <property type="evidence" value="ECO:0007669"/>
    <property type="project" value="UniProtKB-KW"/>
</dbReference>
<evidence type="ECO:0000313" key="12">
    <source>
        <dbReference type="Proteomes" id="UP000694412"/>
    </source>
</evidence>
<dbReference type="Gene3D" id="3.10.320.10">
    <property type="entry name" value="Class II Histocompatibility Antigen, M Beta Chain, Chain B, domain 1"/>
    <property type="match status" value="2"/>
</dbReference>
<dbReference type="InterPro" id="IPR013783">
    <property type="entry name" value="Ig-like_fold"/>
</dbReference>
<keyword evidence="5" id="KW-1064">Adaptive immunity</keyword>
<evidence type="ECO:0000256" key="5">
    <source>
        <dbReference type="ARBA" id="ARBA00023130"/>
    </source>
</evidence>
<evidence type="ECO:0000256" key="8">
    <source>
        <dbReference type="ARBA" id="ARBA00023182"/>
    </source>
</evidence>
<dbReference type="SMART" id="SM00921">
    <property type="entry name" value="MHC_II_beta"/>
    <property type="match status" value="2"/>
</dbReference>
<accession>A0A8C2TYM3</accession>
<evidence type="ECO:0000256" key="3">
    <source>
        <dbReference type="ARBA" id="ARBA00022859"/>
    </source>
</evidence>
<dbReference type="PROSITE" id="PS50835">
    <property type="entry name" value="IG_LIKE"/>
    <property type="match status" value="2"/>
</dbReference>
<organism evidence="11 12">
    <name type="scientific">Coturnix japonica</name>
    <name type="common">Japanese quail</name>
    <name type="synonym">Coturnix coturnix japonica</name>
    <dbReference type="NCBI Taxonomy" id="93934"/>
    <lineage>
        <taxon>Eukaryota</taxon>
        <taxon>Metazoa</taxon>
        <taxon>Chordata</taxon>
        <taxon>Craniata</taxon>
        <taxon>Vertebrata</taxon>
        <taxon>Euteleostomi</taxon>
        <taxon>Archelosauria</taxon>
        <taxon>Archosauria</taxon>
        <taxon>Dinosauria</taxon>
        <taxon>Saurischia</taxon>
        <taxon>Theropoda</taxon>
        <taxon>Coelurosauria</taxon>
        <taxon>Aves</taxon>
        <taxon>Neognathae</taxon>
        <taxon>Galloanserae</taxon>
        <taxon>Galliformes</taxon>
        <taxon>Phasianidae</taxon>
        <taxon>Perdicinae</taxon>
        <taxon>Coturnix</taxon>
    </lineage>
</organism>
<dbReference type="SUPFAM" id="SSF54452">
    <property type="entry name" value="MHC antigen-recognition domain"/>
    <property type="match status" value="2"/>
</dbReference>